<sequence>MNLPIQQYHLLRKLASIQTLLQMEYVYFQK</sequence>
<accession>A0A8S5RII2</accession>
<name>A0A8S5RII2_9VIRU</name>
<dbReference type="EMBL" id="BK059105">
    <property type="protein sequence ID" value="DAE31183.1"/>
    <property type="molecule type" value="Genomic_DNA"/>
</dbReference>
<protein>
    <submittedName>
        <fullName evidence="1">Uncharacterized protein</fullName>
    </submittedName>
</protein>
<organism evidence="1">
    <name type="scientific">virus sp. ctML55</name>
    <dbReference type="NCBI Taxonomy" id="2827627"/>
    <lineage>
        <taxon>Viruses</taxon>
    </lineage>
</organism>
<evidence type="ECO:0000313" key="1">
    <source>
        <dbReference type="EMBL" id="DAE31183.1"/>
    </source>
</evidence>
<reference evidence="1" key="1">
    <citation type="journal article" date="2021" name="Proc. Natl. Acad. Sci. U.S.A.">
        <title>A Catalog of Tens of Thousands of Viruses from Human Metagenomes Reveals Hidden Associations with Chronic Diseases.</title>
        <authorList>
            <person name="Tisza M.J."/>
            <person name="Buck C.B."/>
        </authorList>
    </citation>
    <scope>NUCLEOTIDE SEQUENCE</scope>
    <source>
        <strain evidence="1">CtML55</strain>
    </source>
</reference>
<proteinExistence type="predicted"/>